<evidence type="ECO:0000313" key="3">
    <source>
        <dbReference type="EMBL" id="HIX50487.1"/>
    </source>
</evidence>
<evidence type="ECO:0000259" key="2">
    <source>
        <dbReference type="Pfam" id="PF12697"/>
    </source>
</evidence>
<dbReference type="EMBL" id="DXEW01000023">
    <property type="protein sequence ID" value="HIX50487.1"/>
    <property type="molecule type" value="Genomic_DNA"/>
</dbReference>
<dbReference type="GO" id="GO:0016020">
    <property type="term" value="C:membrane"/>
    <property type="evidence" value="ECO:0007669"/>
    <property type="project" value="TreeGrafter"/>
</dbReference>
<proteinExistence type="predicted"/>
<dbReference type="InterPro" id="IPR000073">
    <property type="entry name" value="AB_hydrolase_1"/>
</dbReference>
<name>A0A9D1W1C5_9FIRM</name>
<feature type="domain" description="AB hydrolase-1" evidence="2">
    <location>
        <begin position="18"/>
        <end position="229"/>
    </location>
</feature>
<reference evidence="3" key="2">
    <citation type="submission" date="2021-04" db="EMBL/GenBank/DDBJ databases">
        <authorList>
            <person name="Gilroy R."/>
        </authorList>
    </citation>
    <scope>NUCLEOTIDE SEQUENCE</scope>
    <source>
        <strain evidence="3">2189</strain>
    </source>
</reference>
<dbReference type="InterPro" id="IPR029058">
    <property type="entry name" value="AB_hydrolase_fold"/>
</dbReference>
<dbReference type="GO" id="GO:0016787">
    <property type="term" value="F:hydrolase activity"/>
    <property type="evidence" value="ECO:0007669"/>
    <property type="project" value="UniProtKB-KW"/>
</dbReference>
<dbReference type="Gene3D" id="3.40.50.1820">
    <property type="entry name" value="alpha/beta hydrolase"/>
    <property type="match status" value="1"/>
</dbReference>
<comment type="caution">
    <text evidence="3">The sequence shown here is derived from an EMBL/GenBank/DDBJ whole genome shotgun (WGS) entry which is preliminary data.</text>
</comment>
<dbReference type="Proteomes" id="UP000886847">
    <property type="component" value="Unassembled WGS sequence"/>
</dbReference>
<dbReference type="InterPro" id="IPR050266">
    <property type="entry name" value="AB_hydrolase_sf"/>
</dbReference>
<evidence type="ECO:0000256" key="1">
    <source>
        <dbReference type="ARBA" id="ARBA00022801"/>
    </source>
</evidence>
<dbReference type="Pfam" id="PF12697">
    <property type="entry name" value="Abhydrolase_6"/>
    <property type="match status" value="1"/>
</dbReference>
<accession>A0A9D1W1C5</accession>
<evidence type="ECO:0000313" key="4">
    <source>
        <dbReference type="Proteomes" id="UP000886847"/>
    </source>
</evidence>
<protein>
    <submittedName>
        <fullName evidence="3">Alpha/beta hydrolase</fullName>
    </submittedName>
</protein>
<sequence length="235" mass="26288">MAELASVSLLQKGEGEPLVFLHGYLSSKESFYYQIERFSRRFRVTAFDFWGMGKSAALPQPWSVGDYAAHTLALLRELGIDRARLIAHSFGGRVALKLLASEENPFSRALLTGCAGVPPHRGAAYRAKVAAYRAVRRVAPRFAARRFGSAEYRSLPPVMRESFKKIVNEDLTPLLPRIRVPVLYVFGKEDAVTPPYMAERLVTETPGAQLVWLPGTHFCFCEHPQAFNAVAEEFL</sequence>
<gene>
    <name evidence="3" type="ORF">H9851_04325</name>
</gene>
<dbReference type="AlphaFoldDB" id="A0A9D1W1C5"/>
<dbReference type="PANTHER" id="PTHR43798">
    <property type="entry name" value="MONOACYLGLYCEROL LIPASE"/>
    <property type="match status" value="1"/>
</dbReference>
<dbReference type="SUPFAM" id="SSF53474">
    <property type="entry name" value="alpha/beta-Hydrolases"/>
    <property type="match status" value="1"/>
</dbReference>
<keyword evidence="1 3" id="KW-0378">Hydrolase</keyword>
<organism evidence="3 4">
    <name type="scientific">Candidatus Borkfalkia faecavium</name>
    <dbReference type="NCBI Taxonomy" id="2838508"/>
    <lineage>
        <taxon>Bacteria</taxon>
        <taxon>Bacillati</taxon>
        <taxon>Bacillota</taxon>
        <taxon>Clostridia</taxon>
        <taxon>Christensenellales</taxon>
        <taxon>Christensenellaceae</taxon>
        <taxon>Candidatus Borkfalkia</taxon>
    </lineage>
</organism>
<dbReference type="PANTHER" id="PTHR43798:SF31">
    <property type="entry name" value="AB HYDROLASE SUPERFAMILY PROTEIN YCLE"/>
    <property type="match status" value="1"/>
</dbReference>
<reference evidence="3" key="1">
    <citation type="journal article" date="2021" name="PeerJ">
        <title>Extensive microbial diversity within the chicken gut microbiome revealed by metagenomics and culture.</title>
        <authorList>
            <person name="Gilroy R."/>
            <person name="Ravi A."/>
            <person name="Getino M."/>
            <person name="Pursley I."/>
            <person name="Horton D.L."/>
            <person name="Alikhan N.F."/>
            <person name="Baker D."/>
            <person name="Gharbi K."/>
            <person name="Hall N."/>
            <person name="Watson M."/>
            <person name="Adriaenssens E.M."/>
            <person name="Foster-Nyarko E."/>
            <person name="Jarju S."/>
            <person name="Secka A."/>
            <person name="Antonio M."/>
            <person name="Oren A."/>
            <person name="Chaudhuri R.R."/>
            <person name="La Ragione R."/>
            <person name="Hildebrand F."/>
            <person name="Pallen M.J."/>
        </authorList>
    </citation>
    <scope>NUCLEOTIDE SEQUENCE</scope>
    <source>
        <strain evidence="3">2189</strain>
    </source>
</reference>